<dbReference type="PANTHER" id="PTHR12526">
    <property type="entry name" value="GLYCOSYLTRANSFERASE"/>
    <property type="match status" value="1"/>
</dbReference>
<evidence type="ECO:0000313" key="5">
    <source>
        <dbReference type="EMBL" id="USQ76599.1"/>
    </source>
</evidence>
<dbReference type="PANTHER" id="PTHR12526:SF510">
    <property type="entry name" value="D-INOSITOL 3-PHOSPHATE GLYCOSYLTRANSFERASE"/>
    <property type="match status" value="1"/>
</dbReference>
<keyword evidence="1" id="KW-0328">Glycosyltransferase</keyword>
<dbReference type="InterPro" id="IPR028098">
    <property type="entry name" value="Glyco_trans_4-like_N"/>
</dbReference>
<feature type="domain" description="Glycosyl transferase family 1" evidence="3">
    <location>
        <begin position="180"/>
        <end position="308"/>
    </location>
</feature>
<dbReference type="RefSeq" id="WP_252621303.1">
    <property type="nucleotide sequence ID" value="NZ_CP099490.1"/>
</dbReference>
<name>A0ABY4YIL1_9MICO</name>
<evidence type="ECO:0000313" key="6">
    <source>
        <dbReference type="Proteomes" id="UP001056535"/>
    </source>
</evidence>
<dbReference type="Pfam" id="PF00534">
    <property type="entry name" value="Glycos_transf_1"/>
    <property type="match status" value="1"/>
</dbReference>
<gene>
    <name evidence="5" type="ORF">NF557_01315</name>
</gene>
<dbReference type="Pfam" id="PF13439">
    <property type="entry name" value="Glyco_transf_4"/>
    <property type="match status" value="1"/>
</dbReference>
<feature type="domain" description="Glycosyltransferase subfamily 4-like N-terminal" evidence="4">
    <location>
        <begin position="6"/>
        <end position="167"/>
    </location>
</feature>
<proteinExistence type="predicted"/>
<evidence type="ECO:0000256" key="1">
    <source>
        <dbReference type="ARBA" id="ARBA00022676"/>
    </source>
</evidence>
<dbReference type="SUPFAM" id="SSF53756">
    <property type="entry name" value="UDP-Glycosyltransferase/glycogen phosphorylase"/>
    <property type="match status" value="1"/>
</dbReference>
<evidence type="ECO:0000259" key="4">
    <source>
        <dbReference type="Pfam" id="PF13439"/>
    </source>
</evidence>
<reference evidence="5" key="1">
    <citation type="submission" date="2022-06" db="EMBL/GenBank/DDBJ databases">
        <title>Ornithinimicrobium JY.X270.</title>
        <authorList>
            <person name="Huang Y."/>
        </authorList>
    </citation>
    <scope>NUCLEOTIDE SEQUENCE</scope>
    <source>
        <strain evidence="5">JY.X270</strain>
    </source>
</reference>
<dbReference type="Proteomes" id="UP001056535">
    <property type="component" value="Chromosome"/>
</dbReference>
<organism evidence="5 6">
    <name type="scientific">Ornithinimicrobium cryptoxanthini</name>
    <dbReference type="NCBI Taxonomy" id="2934161"/>
    <lineage>
        <taxon>Bacteria</taxon>
        <taxon>Bacillati</taxon>
        <taxon>Actinomycetota</taxon>
        <taxon>Actinomycetes</taxon>
        <taxon>Micrococcales</taxon>
        <taxon>Ornithinimicrobiaceae</taxon>
        <taxon>Ornithinimicrobium</taxon>
    </lineage>
</organism>
<sequence length="344" mass="35924">MPVADFGGVARHVSDVVRHGIPGWRVVTMCPPGPLADRLRELGGAVVQVDVGPASGVVSSLRTLRRMIDRLRPTVVHSHLAYADLVCAVGAPRGTRLVSTEHGISGDPSVYHAGVVQQRGRAAAHATRLRRLSTLVAVSESTAQVVRERWSPPASLPIHVVPNGVDPVADPPPADPGLRIGSLSRLAPEKNLQLLLDAFDVLSQTRPEATLAIAGGGPEEAALRRHADALGLGSTVSFEGHVDAEDFLRRIDVVAQLSAWENHSYTLLDAVNYGRGVVATSVGGNPEIVGQASLVGAGSSPGVIAARLESQGLDPAARPVRGPGWQTVGGMCDDLATIYAQVAP</sequence>
<dbReference type="CDD" id="cd03801">
    <property type="entry name" value="GT4_PimA-like"/>
    <property type="match status" value="1"/>
</dbReference>
<dbReference type="Gene3D" id="3.40.50.2000">
    <property type="entry name" value="Glycogen Phosphorylase B"/>
    <property type="match status" value="2"/>
</dbReference>
<keyword evidence="2" id="KW-0808">Transferase</keyword>
<evidence type="ECO:0000256" key="2">
    <source>
        <dbReference type="ARBA" id="ARBA00022679"/>
    </source>
</evidence>
<accession>A0ABY4YIL1</accession>
<evidence type="ECO:0000259" key="3">
    <source>
        <dbReference type="Pfam" id="PF00534"/>
    </source>
</evidence>
<dbReference type="InterPro" id="IPR001296">
    <property type="entry name" value="Glyco_trans_1"/>
</dbReference>
<dbReference type="EMBL" id="CP099490">
    <property type="protein sequence ID" value="USQ76599.1"/>
    <property type="molecule type" value="Genomic_DNA"/>
</dbReference>
<keyword evidence="6" id="KW-1185">Reference proteome</keyword>
<protein>
    <submittedName>
        <fullName evidence="5">Glycosyltransferase family 4 protein</fullName>
    </submittedName>
</protein>